<sequence length="208" mass="22663">MLAGFPHYFLYFSPMEQDIRLQEQRFLSPLGIATFNTMQQAFIQAAQEQPNLMLLAPTGSGKTLAFLFPLIQQLDPNSRSTQALIIVPSRELALQIEQVFKALKTGFRVSTCYGGHAMKLEKNSLGELPEVVIGTPGRLSDHVNQGSLQTEAIHTLVLDEFDKSLQLASTSSCGIFLASCPRCAATCSPPPPPWSACLTSSPLLLPPC</sequence>
<protein>
    <submittedName>
        <fullName evidence="6">ATP-independent RNA helicase</fullName>
    </submittedName>
</protein>
<dbReference type="InterPro" id="IPR011545">
    <property type="entry name" value="DEAD/DEAH_box_helicase_dom"/>
</dbReference>
<dbReference type="Proteomes" id="UP000005551">
    <property type="component" value="Unassembled WGS sequence"/>
</dbReference>
<dbReference type="InterPro" id="IPR014001">
    <property type="entry name" value="Helicase_ATP-bd"/>
</dbReference>
<evidence type="ECO:0000256" key="2">
    <source>
        <dbReference type="ARBA" id="ARBA00022801"/>
    </source>
</evidence>
<evidence type="ECO:0000256" key="3">
    <source>
        <dbReference type="ARBA" id="ARBA00022806"/>
    </source>
</evidence>
<dbReference type="PANTHER" id="PTHR47959">
    <property type="entry name" value="ATP-DEPENDENT RNA HELICASE RHLE-RELATED"/>
    <property type="match status" value="1"/>
</dbReference>
<keyword evidence="2" id="KW-0378">Hydrolase</keyword>
<keyword evidence="3 6" id="KW-0347">Helicase</keyword>
<feature type="domain" description="Helicase ATP-binding" evidence="5">
    <location>
        <begin position="43"/>
        <end position="208"/>
    </location>
</feature>
<keyword evidence="1" id="KW-0547">Nucleotide-binding</keyword>
<dbReference type="GO" id="GO:0003676">
    <property type="term" value="F:nucleic acid binding"/>
    <property type="evidence" value="ECO:0007669"/>
    <property type="project" value="InterPro"/>
</dbReference>
<dbReference type="GO" id="GO:0003724">
    <property type="term" value="F:RNA helicase activity"/>
    <property type="evidence" value="ECO:0007669"/>
    <property type="project" value="TreeGrafter"/>
</dbReference>
<dbReference type="CDD" id="cd00268">
    <property type="entry name" value="DEADc"/>
    <property type="match status" value="1"/>
</dbReference>
<keyword evidence="7" id="KW-1185">Reference proteome</keyword>
<dbReference type="Gene3D" id="3.40.50.300">
    <property type="entry name" value="P-loop containing nucleotide triphosphate hydrolases"/>
    <property type="match status" value="1"/>
</dbReference>
<evidence type="ECO:0000259" key="5">
    <source>
        <dbReference type="PROSITE" id="PS51192"/>
    </source>
</evidence>
<accession>I5BTY6</accession>
<dbReference type="SMART" id="SM00487">
    <property type="entry name" value="DEXDc"/>
    <property type="match status" value="1"/>
</dbReference>
<dbReference type="InterPro" id="IPR044742">
    <property type="entry name" value="DEAD/DEAH_RhlB"/>
</dbReference>
<dbReference type="AlphaFoldDB" id="I5BTY6"/>
<dbReference type="PROSITE" id="PS51192">
    <property type="entry name" value="HELICASE_ATP_BIND_1"/>
    <property type="match status" value="1"/>
</dbReference>
<gene>
    <name evidence="6" type="ORF">A3SI_18704</name>
</gene>
<dbReference type="GO" id="GO:0005829">
    <property type="term" value="C:cytosol"/>
    <property type="evidence" value="ECO:0007669"/>
    <property type="project" value="TreeGrafter"/>
</dbReference>
<keyword evidence="4" id="KW-0067">ATP-binding</keyword>
<dbReference type="SUPFAM" id="SSF52540">
    <property type="entry name" value="P-loop containing nucleoside triphosphate hydrolases"/>
    <property type="match status" value="1"/>
</dbReference>
<reference evidence="6 7" key="1">
    <citation type="submission" date="2012-05" db="EMBL/GenBank/DDBJ databases">
        <title>Genome sequence of Nitritalea halalkaliphila LW7.</title>
        <authorList>
            <person name="Jangir P.K."/>
            <person name="Singh A."/>
            <person name="Shivaji S."/>
            <person name="Sharma R."/>
        </authorList>
    </citation>
    <scope>NUCLEOTIDE SEQUENCE [LARGE SCALE GENOMIC DNA]</scope>
    <source>
        <strain evidence="6 7">LW7</strain>
    </source>
</reference>
<proteinExistence type="predicted"/>
<dbReference type="InterPro" id="IPR050079">
    <property type="entry name" value="DEAD_box_RNA_helicase"/>
</dbReference>
<dbReference type="Pfam" id="PF00270">
    <property type="entry name" value="DEAD"/>
    <property type="match status" value="1"/>
</dbReference>
<evidence type="ECO:0000313" key="7">
    <source>
        <dbReference type="Proteomes" id="UP000005551"/>
    </source>
</evidence>
<organism evidence="6 7">
    <name type="scientific">Nitritalea halalkaliphila LW7</name>
    <dbReference type="NCBI Taxonomy" id="1189621"/>
    <lineage>
        <taxon>Bacteria</taxon>
        <taxon>Pseudomonadati</taxon>
        <taxon>Bacteroidota</taxon>
        <taxon>Cytophagia</taxon>
        <taxon>Cytophagales</taxon>
        <taxon>Cyclobacteriaceae</taxon>
        <taxon>Nitritalea</taxon>
    </lineage>
</organism>
<dbReference type="GO" id="GO:0016787">
    <property type="term" value="F:hydrolase activity"/>
    <property type="evidence" value="ECO:0007669"/>
    <property type="project" value="UniProtKB-KW"/>
</dbReference>
<dbReference type="PATRIC" id="fig|1189621.3.peg.3881"/>
<dbReference type="GO" id="GO:0005524">
    <property type="term" value="F:ATP binding"/>
    <property type="evidence" value="ECO:0007669"/>
    <property type="project" value="UniProtKB-KW"/>
</dbReference>
<dbReference type="InterPro" id="IPR027417">
    <property type="entry name" value="P-loop_NTPase"/>
</dbReference>
<dbReference type="RefSeq" id="WP_009057320.1">
    <property type="nucleotide sequence ID" value="NZ_AJYA01000068.1"/>
</dbReference>
<dbReference type="PANTHER" id="PTHR47959:SF1">
    <property type="entry name" value="ATP-DEPENDENT RNA HELICASE DBPA"/>
    <property type="match status" value="1"/>
</dbReference>
<evidence type="ECO:0000256" key="4">
    <source>
        <dbReference type="ARBA" id="ARBA00022840"/>
    </source>
</evidence>
<evidence type="ECO:0000313" key="6">
    <source>
        <dbReference type="EMBL" id="EIM73038.1"/>
    </source>
</evidence>
<dbReference type="EMBL" id="AJYA01000068">
    <property type="protein sequence ID" value="EIM73038.1"/>
    <property type="molecule type" value="Genomic_DNA"/>
</dbReference>
<evidence type="ECO:0000256" key="1">
    <source>
        <dbReference type="ARBA" id="ARBA00022741"/>
    </source>
</evidence>
<name>I5BTY6_9BACT</name>
<comment type="caution">
    <text evidence="6">The sequence shown here is derived from an EMBL/GenBank/DDBJ whole genome shotgun (WGS) entry which is preliminary data.</text>
</comment>
<dbReference type="STRING" id="1189621.A3SI_18704"/>